<feature type="compositionally biased region" description="Pro residues" evidence="5">
    <location>
        <begin position="106"/>
        <end position="127"/>
    </location>
</feature>
<dbReference type="Gene3D" id="4.10.320.10">
    <property type="entry name" value="E3-binding domain"/>
    <property type="match status" value="1"/>
</dbReference>
<dbReference type="AlphaFoldDB" id="A0A975NS87"/>
<proteinExistence type="inferred from homology"/>
<reference evidence="8" key="1">
    <citation type="submission" date="2021-06" db="EMBL/GenBank/DDBJ databases">
        <title>Bradyrhizobium sp. S2-11-2 Genome sequencing.</title>
        <authorList>
            <person name="Jin L."/>
        </authorList>
    </citation>
    <scope>NUCLEOTIDE SEQUENCE</scope>
    <source>
        <strain evidence="8">S2-11-2</strain>
    </source>
</reference>
<dbReference type="Pfam" id="PF00198">
    <property type="entry name" value="2-oxoacid_dh"/>
    <property type="match status" value="1"/>
</dbReference>
<dbReference type="InterPro" id="IPR036625">
    <property type="entry name" value="E3-bd_dom_sf"/>
</dbReference>
<dbReference type="PROSITE" id="PS51826">
    <property type="entry name" value="PSBD"/>
    <property type="match status" value="1"/>
</dbReference>
<dbReference type="GO" id="GO:0006086">
    <property type="term" value="P:pyruvate decarboxylation to acetyl-CoA"/>
    <property type="evidence" value="ECO:0007669"/>
    <property type="project" value="InterPro"/>
</dbReference>
<dbReference type="Gene3D" id="2.40.50.100">
    <property type="match status" value="1"/>
</dbReference>
<accession>A0A975NS87</accession>
<protein>
    <recommendedName>
        <fullName evidence="4">Dihydrolipoamide acetyltransferase component of pyruvate dehydrogenase complex</fullName>
        <ecNumber evidence="4">2.3.1.-</ecNumber>
    </recommendedName>
</protein>
<gene>
    <name evidence="8" type="ORF">KMZ68_07385</name>
</gene>
<feature type="domain" description="Lipoyl-binding" evidence="6">
    <location>
        <begin position="1"/>
        <end position="76"/>
    </location>
</feature>
<keyword evidence="4" id="KW-0012">Acyltransferase</keyword>
<evidence type="ECO:0000256" key="2">
    <source>
        <dbReference type="ARBA" id="ARBA00007317"/>
    </source>
</evidence>
<keyword evidence="4" id="KW-0808">Transferase</keyword>
<feature type="domain" description="Peripheral subunit-binding (PSBD)" evidence="7">
    <location>
        <begin position="134"/>
        <end position="171"/>
    </location>
</feature>
<dbReference type="Proteomes" id="UP000680805">
    <property type="component" value="Chromosome"/>
</dbReference>
<dbReference type="PANTHER" id="PTHR23151:SF90">
    <property type="entry name" value="DIHYDROLIPOYLLYSINE-RESIDUE ACETYLTRANSFERASE COMPONENT OF PYRUVATE DEHYDROGENASE COMPLEX, MITOCHONDRIAL-RELATED"/>
    <property type="match status" value="1"/>
</dbReference>
<keyword evidence="3 4" id="KW-0450">Lipoyl</keyword>
<dbReference type="PROSITE" id="PS00189">
    <property type="entry name" value="LIPOYL"/>
    <property type="match status" value="1"/>
</dbReference>
<dbReference type="Pfam" id="PF02817">
    <property type="entry name" value="E3_binding"/>
    <property type="match status" value="1"/>
</dbReference>
<dbReference type="GO" id="GO:0045254">
    <property type="term" value="C:pyruvate dehydrogenase complex"/>
    <property type="evidence" value="ECO:0007669"/>
    <property type="project" value="InterPro"/>
</dbReference>
<dbReference type="InterPro" id="IPR023213">
    <property type="entry name" value="CAT-like_dom_sf"/>
</dbReference>
<feature type="region of interest" description="Disordered" evidence="5">
    <location>
        <begin position="106"/>
        <end position="133"/>
    </location>
</feature>
<evidence type="ECO:0000256" key="5">
    <source>
        <dbReference type="SAM" id="MobiDB-lite"/>
    </source>
</evidence>
<dbReference type="InterPro" id="IPR000089">
    <property type="entry name" value="Biotin_lipoyl"/>
</dbReference>
<evidence type="ECO:0000259" key="7">
    <source>
        <dbReference type="PROSITE" id="PS51826"/>
    </source>
</evidence>
<dbReference type="KEGG" id="bsei:KMZ68_07385"/>
<evidence type="ECO:0000313" key="9">
    <source>
        <dbReference type="Proteomes" id="UP000680805"/>
    </source>
</evidence>
<dbReference type="PANTHER" id="PTHR23151">
    <property type="entry name" value="DIHYDROLIPOAMIDE ACETYL/SUCCINYL-TRANSFERASE-RELATED"/>
    <property type="match status" value="1"/>
</dbReference>
<dbReference type="InterPro" id="IPR004167">
    <property type="entry name" value="PSBD"/>
</dbReference>
<evidence type="ECO:0000256" key="1">
    <source>
        <dbReference type="ARBA" id="ARBA00001938"/>
    </source>
</evidence>
<dbReference type="PROSITE" id="PS50968">
    <property type="entry name" value="BIOTINYL_LIPOYL"/>
    <property type="match status" value="1"/>
</dbReference>
<dbReference type="CDD" id="cd06849">
    <property type="entry name" value="lipoyl_domain"/>
    <property type="match status" value="1"/>
</dbReference>
<dbReference type="InterPro" id="IPR045257">
    <property type="entry name" value="E2/Pdx1"/>
</dbReference>
<name>A0A975NS87_9BRAD</name>
<organism evidence="8 9">
    <name type="scientific">Bradyrhizobium sediminis</name>
    <dbReference type="NCBI Taxonomy" id="2840469"/>
    <lineage>
        <taxon>Bacteria</taxon>
        <taxon>Pseudomonadati</taxon>
        <taxon>Pseudomonadota</taxon>
        <taxon>Alphaproteobacteria</taxon>
        <taxon>Hyphomicrobiales</taxon>
        <taxon>Nitrobacteraceae</taxon>
        <taxon>Bradyrhizobium</taxon>
    </lineage>
</organism>
<dbReference type="RefSeq" id="WP_215615155.1">
    <property type="nucleotide sequence ID" value="NZ_CP076135.1"/>
</dbReference>
<evidence type="ECO:0000256" key="4">
    <source>
        <dbReference type="RuleBase" id="RU003423"/>
    </source>
</evidence>
<dbReference type="GO" id="GO:0016746">
    <property type="term" value="F:acyltransferase activity"/>
    <property type="evidence" value="ECO:0007669"/>
    <property type="project" value="UniProtKB-KW"/>
</dbReference>
<evidence type="ECO:0000313" key="8">
    <source>
        <dbReference type="EMBL" id="QWG19644.1"/>
    </source>
</evidence>
<evidence type="ECO:0000259" key="6">
    <source>
        <dbReference type="PROSITE" id="PS50968"/>
    </source>
</evidence>
<dbReference type="EMBL" id="CP076135">
    <property type="protein sequence ID" value="QWG19644.1"/>
    <property type="molecule type" value="Genomic_DNA"/>
</dbReference>
<dbReference type="InterPro" id="IPR001078">
    <property type="entry name" value="2-oxoacid_DH_actylTfrase"/>
</dbReference>
<dbReference type="SUPFAM" id="SSF51230">
    <property type="entry name" value="Single hybrid motif"/>
    <property type="match status" value="1"/>
</dbReference>
<sequence>MAEFRMPSLGADMEAGKLVEWLVKPGDRVKRGDIVAVVETQKGAIEIEIFETGRIEQILVGLNTEVPVGTPLARIQTELEATAGTAAAAPPPSAPAVPIAAPPSMPAPVAPSPPPPSPPAPPPPPVAPAAARARVSPAARRLAGLHAIDLATVTGSGPAGAIVYADVERRLGAPVAQAEKKRAPGLDLDAMRTAIAAAMARSKREIPHYYLEHQVDVTASEQWLARINAARPPDGRLLIGALMIRSVALAARRFPTFNGFYRDGKFEPSRAVHVGVAIAIRGGGLAAPALHDADQVPLDELMARMRDLVQRTRSGRIRSSEISDPTITVTSLGERGVETLYGIIYPPQVAIAGFGRVVTRPWVVDGAIGPRSVVSITLSADHRVSDGHAGALFLAEIGRLLQEPDKL</sequence>
<dbReference type="SUPFAM" id="SSF47005">
    <property type="entry name" value="Peripheral subunit-binding domain of 2-oxo acid dehydrogenase complex"/>
    <property type="match status" value="1"/>
</dbReference>
<evidence type="ECO:0000256" key="3">
    <source>
        <dbReference type="ARBA" id="ARBA00022823"/>
    </source>
</evidence>
<dbReference type="Pfam" id="PF00364">
    <property type="entry name" value="Biotin_lipoyl"/>
    <property type="match status" value="1"/>
</dbReference>
<comment type="similarity">
    <text evidence="2 4">Belongs to the 2-oxoacid dehydrogenase family.</text>
</comment>
<comment type="cofactor">
    <cofactor evidence="1 4">
        <name>(R)-lipoate</name>
        <dbReference type="ChEBI" id="CHEBI:83088"/>
    </cofactor>
</comment>
<dbReference type="Gene3D" id="3.30.559.10">
    <property type="entry name" value="Chloramphenicol acetyltransferase-like domain"/>
    <property type="match status" value="1"/>
</dbReference>
<dbReference type="InterPro" id="IPR003016">
    <property type="entry name" value="2-oxoA_DH_lipoyl-BS"/>
</dbReference>
<dbReference type="InterPro" id="IPR011053">
    <property type="entry name" value="Single_hybrid_motif"/>
</dbReference>
<dbReference type="SUPFAM" id="SSF52777">
    <property type="entry name" value="CoA-dependent acyltransferases"/>
    <property type="match status" value="1"/>
</dbReference>
<dbReference type="EC" id="2.3.1.-" evidence="4"/>